<name>A0A849VCM7_9GAMM</name>
<sequence>MSTALKQALAGDYQFCHLLKIQFDWGPIYMTDADEDISYGGNIYLAGMLKSFSSVKHSSGIRIGDLKLNFNALDSAVVALGLGEKWMNRRVELSKLIITDAPVGALSLYKGLIAKMDMNSSGTMSFTVSSIWADFEKSAGRQTNTASHQKFFPNTDPFEHTPFLTDSVPWGKEGDGTVKSRSAKSSFEAPKNKRNNNQQQEP</sequence>
<evidence type="ECO:0000256" key="1">
    <source>
        <dbReference type="SAM" id="MobiDB-lite"/>
    </source>
</evidence>
<evidence type="ECO:0000313" key="3">
    <source>
        <dbReference type="Proteomes" id="UP000586305"/>
    </source>
</evidence>
<comment type="caution">
    <text evidence="2">The sequence shown here is derived from an EMBL/GenBank/DDBJ whole genome shotgun (WGS) entry which is preliminary data.</text>
</comment>
<organism evidence="2 3">
    <name type="scientific">Pseudoalteromonas caenipelagi</name>
    <dbReference type="NCBI Taxonomy" id="2726988"/>
    <lineage>
        <taxon>Bacteria</taxon>
        <taxon>Pseudomonadati</taxon>
        <taxon>Pseudomonadota</taxon>
        <taxon>Gammaproteobacteria</taxon>
        <taxon>Alteromonadales</taxon>
        <taxon>Pseudoalteromonadaceae</taxon>
        <taxon>Pseudoalteromonas</taxon>
    </lineage>
</organism>
<keyword evidence="3" id="KW-1185">Reference proteome</keyword>
<dbReference type="Proteomes" id="UP000586305">
    <property type="component" value="Unassembled WGS sequence"/>
</dbReference>
<evidence type="ECO:0000313" key="2">
    <source>
        <dbReference type="EMBL" id="NOU49517.1"/>
    </source>
</evidence>
<dbReference type="Pfam" id="PF09931">
    <property type="entry name" value="Phage_phiJL001_Gp84_N"/>
    <property type="match status" value="1"/>
</dbReference>
<feature type="region of interest" description="Disordered" evidence="1">
    <location>
        <begin position="147"/>
        <end position="202"/>
    </location>
</feature>
<proteinExistence type="predicted"/>
<dbReference type="RefSeq" id="WP_171624585.1">
    <property type="nucleotide sequence ID" value="NZ_JABBPG010000001.1"/>
</dbReference>
<dbReference type="EMBL" id="JABBPG010000001">
    <property type="protein sequence ID" value="NOU49517.1"/>
    <property type="molecule type" value="Genomic_DNA"/>
</dbReference>
<protein>
    <submittedName>
        <fullName evidence="2">DUF2163 domain-containing protein</fullName>
    </submittedName>
</protein>
<gene>
    <name evidence="2" type="ORF">HG263_03005</name>
</gene>
<dbReference type="AlphaFoldDB" id="A0A849VCM7"/>
<reference evidence="2 3" key="1">
    <citation type="submission" date="2020-04" db="EMBL/GenBank/DDBJ databases">
        <title>Pseudoalteromonas caenipelagi sp. nov., isolated from a tidal flat.</title>
        <authorList>
            <person name="Park S."/>
            <person name="Yoon J.-H."/>
        </authorList>
    </citation>
    <scope>NUCLEOTIDE SEQUENCE [LARGE SCALE GENOMIC DNA]</scope>
    <source>
        <strain evidence="2 3">JBTF-M23</strain>
    </source>
</reference>
<accession>A0A849VCM7</accession>